<keyword evidence="4" id="KW-0812">Transmembrane</keyword>
<dbReference type="AlphaFoldDB" id="A0A267MKE5"/>
<accession>A0A267MKE5</accession>
<dbReference type="GO" id="GO:0016020">
    <property type="term" value="C:membrane"/>
    <property type="evidence" value="ECO:0007669"/>
    <property type="project" value="InterPro"/>
</dbReference>
<comment type="similarity">
    <text evidence="2">Belongs to the methyl-accepting chemotaxis (MCP) protein family.</text>
</comment>
<dbReference type="PROSITE" id="PS50111">
    <property type="entry name" value="CHEMOTAXIS_TRANSDUC_2"/>
    <property type="match status" value="1"/>
</dbReference>
<evidence type="ECO:0000313" key="7">
    <source>
        <dbReference type="EMBL" id="PAB60049.1"/>
    </source>
</evidence>
<keyword evidence="4" id="KW-0472">Membrane</keyword>
<evidence type="ECO:0000259" key="6">
    <source>
        <dbReference type="PROSITE" id="PS50885"/>
    </source>
</evidence>
<dbReference type="Gene3D" id="6.10.340.10">
    <property type="match status" value="1"/>
</dbReference>
<keyword evidence="8" id="KW-1185">Reference proteome</keyword>
<evidence type="ECO:0000256" key="3">
    <source>
        <dbReference type="PROSITE-ProRule" id="PRU00284"/>
    </source>
</evidence>
<dbReference type="InterPro" id="IPR004089">
    <property type="entry name" value="MCPsignal_dom"/>
</dbReference>
<gene>
    <name evidence="7" type="ORF">CCE28_06645</name>
</gene>
<evidence type="ECO:0008006" key="9">
    <source>
        <dbReference type="Google" id="ProtNLM"/>
    </source>
</evidence>
<evidence type="ECO:0000259" key="5">
    <source>
        <dbReference type="PROSITE" id="PS50111"/>
    </source>
</evidence>
<dbReference type="SMART" id="SM00283">
    <property type="entry name" value="MA"/>
    <property type="match status" value="1"/>
</dbReference>
<dbReference type="GO" id="GO:0004888">
    <property type="term" value="F:transmembrane signaling receptor activity"/>
    <property type="evidence" value="ECO:0007669"/>
    <property type="project" value="InterPro"/>
</dbReference>
<comment type="caution">
    <text evidence="7">The sequence shown here is derived from an EMBL/GenBank/DDBJ whole genome shotgun (WGS) entry which is preliminary data.</text>
</comment>
<dbReference type="PANTHER" id="PTHR32089">
    <property type="entry name" value="METHYL-ACCEPTING CHEMOTAXIS PROTEIN MCPB"/>
    <property type="match status" value="1"/>
</dbReference>
<dbReference type="InterPro" id="IPR003660">
    <property type="entry name" value="HAMP_dom"/>
</dbReference>
<protein>
    <recommendedName>
        <fullName evidence="9">Methyl-accepting chemotaxis protein</fullName>
    </recommendedName>
</protein>
<sequence>MWNLKLQLEVFNLLKITKLSSRLIVSFLLIVILTGFLSFMSIKDVNTLKNLNVKMYKHPFTVSNAVLEIQVNIVKIHREMKDISTAKSKSQIDQLVANVDRYEKEVFNKFEVIYDRFLGDKKMVDAAYNTFKDWKKIRDEVITLTIQDKKEQAISITKGKGAKHVALIDEEIGNLSDFAQNKAIEFFNNSNKQTQQSIIMLLGLVSIILLLIIVIAFTTVFSIKKRLDLTIDMMKDLAEGDGDLTKRLEVKTKDELGEIADLLNTFVGKIRATVSEVVSASATLTQFGGTLSTAITEANSGMEEIATSINTISDSVQNVAGVTEETTASIEEMSSSAETISIESNKSFDNSKLVLESANQGAKLIEEVVDSIDKVKDSSSHVSQVINELKQSSGKISDIVLIMTNISEQTNLLALNAAIEAARAGDAGKGFSVVAEEVRKLAEESKKSADDITQLISGIQQQIEKTNNIIMNENQLVDTSVKKVYDTNDSFKKILNVIQEISMKIEMIAQSSEQQSVISNDMTKAIDSLSQETQTNASAAQQITAGIEEQVGTFQEIGSNIEELNNIVKNLKGQADKFKI</sequence>
<evidence type="ECO:0000256" key="1">
    <source>
        <dbReference type="ARBA" id="ARBA00023224"/>
    </source>
</evidence>
<dbReference type="SMART" id="SM00304">
    <property type="entry name" value="HAMP"/>
    <property type="match status" value="1"/>
</dbReference>
<feature type="transmembrane region" description="Helical" evidence="4">
    <location>
        <begin position="21"/>
        <end position="42"/>
    </location>
</feature>
<dbReference type="CDD" id="cd06225">
    <property type="entry name" value="HAMP"/>
    <property type="match status" value="1"/>
</dbReference>
<dbReference type="EMBL" id="NIBG01000004">
    <property type="protein sequence ID" value="PAB60049.1"/>
    <property type="molecule type" value="Genomic_DNA"/>
</dbReference>
<reference evidence="7 8" key="1">
    <citation type="submission" date="2017-06" db="EMBL/GenBank/DDBJ databases">
        <title>Draft genome sequence of anaerobic fermentative bacterium Anaeromicrobium sediminis DY2726D isolated from West Pacific Ocean sediments.</title>
        <authorList>
            <person name="Zeng X."/>
        </authorList>
    </citation>
    <scope>NUCLEOTIDE SEQUENCE [LARGE SCALE GENOMIC DNA]</scope>
    <source>
        <strain evidence="7 8">DY2726D</strain>
    </source>
</reference>
<evidence type="ECO:0000256" key="2">
    <source>
        <dbReference type="ARBA" id="ARBA00029447"/>
    </source>
</evidence>
<dbReference type="SUPFAM" id="SSF58104">
    <property type="entry name" value="Methyl-accepting chemotaxis protein (MCP) signaling domain"/>
    <property type="match status" value="1"/>
</dbReference>
<keyword evidence="1 3" id="KW-0807">Transducer</keyword>
<dbReference type="Pfam" id="PF00672">
    <property type="entry name" value="HAMP"/>
    <property type="match status" value="1"/>
</dbReference>
<dbReference type="GO" id="GO:0006935">
    <property type="term" value="P:chemotaxis"/>
    <property type="evidence" value="ECO:0007669"/>
    <property type="project" value="InterPro"/>
</dbReference>
<evidence type="ECO:0000256" key="4">
    <source>
        <dbReference type="SAM" id="Phobius"/>
    </source>
</evidence>
<dbReference type="Pfam" id="PF12729">
    <property type="entry name" value="4HB_MCP_1"/>
    <property type="match status" value="1"/>
</dbReference>
<dbReference type="Gene3D" id="1.10.287.950">
    <property type="entry name" value="Methyl-accepting chemotaxis protein"/>
    <property type="match status" value="1"/>
</dbReference>
<dbReference type="PRINTS" id="PR00260">
    <property type="entry name" value="CHEMTRNSDUCR"/>
</dbReference>
<dbReference type="Proteomes" id="UP000216024">
    <property type="component" value="Unassembled WGS sequence"/>
</dbReference>
<evidence type="ECO:0000313" key="8">
    <source>
        <dbReference type="Proteomes" id="UP000216024"/>
    </source>
</evidence>
<dbReference type="Pfam" id="PF00015">
    <property type="entry name" value="MCPsignal"/>
    <property type="match status" value="1"/>
</dbReference>
<feature type="transmembrane region" description="Helical" evidence="4">
    <location>
        <begin position="198"/>
        <end position="223"/>
    </location>
</feature>
<dbReference type="CDD" id="cd11386">
    <property type="entry name" value="MCP_signal"/>
    <property type="match status" value="1"/>
</dbReference>
<proteinExistence type="inferred from homology"/>
<feature type="domain" description="HAMP" evidence="6">
    <location>
        <begin position="221"/>
        <end position="275"/>
    </location>
</feature>
<dbReference type="InterPro" id="IPR024478">
    <property type="entry name" value="HlyB_4HB_MCP"/>
</dbReference>
<keyword evidence="4" id="KW-1133">Transmembrane helix</keyword>
<name>A0A267MKE5_9FIRM</name>
<organism evidence="7 8">
    <name type="scientific">Anaeromicrobium sediminis</name>
    <dbReference type="NCBI Taxonomy" id="1478221"/>
    <lineage>
        <taxon>Bacteria</taxon>
        <taxon>Bacillati</taxon>
        <taxon>Bacillota</taxon>
        <taxon>Clostridia</taxon>
        <taxon>Peptostreptococcales</taxon>
        <taxon>Thermotaleaceae</taxon>
        <taxon>Anaeromicrobium</taxon>
    </lineage>
</organism>
<dbReference type="InterPro" id="IPR004090">
    <property type="entry name" value="Chemotax_Me-accpt_rcpt"/>
</dbReference>
<dbReference type="OrthoDB" id="1887545at2"/>
<dbReference type="PANTHER" id="PTHR32089:SF112">
    <property type="entry name" value="LYSOZYME-LIKE PROTEIN-RELATED"/>
    <property type="match status" value="1"/>
</dbReference>
<dbReference type="GO" id="GO:0007165">
    <property type="term" value="P:signal transduction"/>
    <property type="evidence" value="ECO:0007669"/>
    <property type="project" value="UniProtKB-KW"/>
</dbReference>
<feature type="domain" description="Methyl-accepting transducer" evidence="5">
    <location>
        <begin position="294"/>
        <end position="530"/>
    </location>
</feature>
<dbReference type="PROSITE" id="PS50885">
    <property type="entry name" value="HAMP"/>
    <property type="match status" value="1"/>
</dbReference>